<evidence type="ECO:0000259" key="1">
    <source>
        <dbReference type="Pfam" id="PF00534"/>
    </source>
</evidence>
<evidence type="ECO:0000313" key="3">
    <source>
        <dbReference type="Proteomes" id="UP001459204"/>
    </source>
</evidence>
<evidence type="ECO:0000313" key="2">
    <source>
        <dbReference type="EMBL" id="MEL1263096.1"/>
    </source>
</evidence>
<comment type="caution">
    <text evidence="2">The sequence shown here is derived from an EMBL/GenBank/DDBJ whole genome shotgun (WGS) entry which is preliminary data.</text>
</comment>
<name>A0ABU9IVU7_9GAMM</name>
<feature type="domain" description="Glycosyl transferase family 1" evidence="1">
    <location>
        <begin position="197"/>
        <end position="266"/>
    </location>
</feature>
<dbReference type="Gene3D" id="3.40.50.2000">
    <property type="entry name" value="Glycogen Phosphorylase B"/>
    <property type="match status" value="1"/>
</dbReference>
<dbReference type="Pfam" id="PF00534">
    <property type="entry name" value="Glycos_transf_1"/>
    <property type="match status" value="1"/>
</dbReference>
<dbReference type="EMBL" id="JBBWWT010000001">
    <property type="protein sequence ID" value="MEL1263096.1"/>
    <property type="molecule type" value="Genomic_DNA"/>
</dbReference>
<proteinExistence type="predicted"/>
<gene>
    <name evidence="2" type="ORF">AAD027_01735</name>
</gene>
<keyword evidence="2" id="KW-0808">Transferase</keyword>
<dbReference type="InterPro" id="IPR001296">
    <property type="entry name" value="Glyco_trans_1"/>
</dbReference>
<sequence length="355" mass="40070">MLRVNLIAWDNGVGLSRDLRLIADVLRDAGISVDIQPGRGRGKLRKWFGPWLRRARIAFQRTLRRPRYDLNLMLEHIHPELLGAARHNAFIPNPEWCLPRDVKRLPRMDHVFAKTRHAVDIFDRRGCRAAPIGFTSVDRHDAQVPRRRTFFHLAGRSGAKRTRLVLETWARHPEWPTLTVVQHPRTAHFSPSAPNIVHRIDYVDDAELRRLQNENLFHLCPSETEGFGHYLVEALSVGAIALTTDAEPMNELVTAQHGILIPFSHTGRQELATRYLIETVELEAAVEAALALDDREIARRSLAARDFYKRNDAAFRSQLVQVVRMACQGVPSASVIASQATDAAVKDPAMLAGTA</sequence>
<keyword evidence="2" id="KW-0328">Glycosyltransferase</keyword>
<dbReference type="SUPFAM" id="SSF53756">
    <property type="entry name" value="UDP-Glycosyltransferase/glycogen phosphorylase"/>
    <property type="match status" value="1"/>
</dbReference>
<keyword evidence="3" id="KW-1185">Reference proteome</keyword>
<dbReference type="Proteomes" id="UP001459204">
    <property type="component" value="Unassembled WGS sequence"/>
</dbReference>
<reference evidence="2 3" key="1">
    <citation type="submission" date="2024-04" db="EMBL/GenBank/DDBJ databases">
        <title>Draft genome sequence of Pseudoxanthomonas putridarboris WD12.</title>
        <authorList>
            <person name="Oh J."/>
        </authorList>
    </citation>
    <scope>NUCLEOTIDE SEQUENCE [LARGE SCALE GENOMIC DNA]</scope>
    <source>
        <strain evidence="2 3">WD12</strain>
    </source>
</reference>
<dbReference type="EC" id="2.4.-.-" evidence="2"/>
<dbReference type="GO" id="GO:0016757">
    <property type="term" value="F:glycosyltransferase activity"/>
    <property type="evidence" value="ECO:0007669"/>
    <property type="project" value="UniProtKB-KW"/>
</dbReference>
<dbReference type="RefSeq" id="WP_341724291.1">
    <property type="nucleotide sequence ID" value="NZ_JBBWWT010000001.1"/>
</dbReference>
<accession>A0ABU9IVU7</accession>
<protein>
    <submittedName>
        <fullName evidence="2">Glycosyltransferase</fullName>
        <ecNumber evidence="2">2.4.-.-</ecNumber>
    </submittedName>
</protein>
<organism evidence="2 3">
    <name type="scientific">Pseudoxanthomonas putridarboris</name>
    <dbReference type="NCBI Taxonomy" id="752605"/>
    <lineage>
        <taxon>Bacteria</taxon>
        <taxon>Pseudomonadati</taxon>
        <taxon>Pseudomonadota</taxon>
        <taxon>Gammaproteobacteria</taxon>
        <taxon>Lysobacterales</taxon>
        <taxon>Lysobacteraceae</taxon>
        <taxon>Pseudoxanthomonas</taxon>
    </lineage>
</organism>